<comment type="function">
    <text evidence="12 13">Catalyzes two activities which are involved in the cyclic version of arginine biosynthesis: the synthesis of N-acetylglutamate from glutamate and acetyl-CoA as the acetyl donor, and of ornithine by transacetylation between N(2)-acetylornithine and glutamate.</text>
</comment>
<comment type="pathway">
    <text evidence="13">Amino-acid biosynthesis; L-arginine biosynthesis; L-ornithine and N-acetyl-L-glutamate from L-glutamate and N(2)-acetyl-L-ornithine (cyclic): step 1/1.</text>
</comment>
<feature type="chain" id="PRO_5023512703" description="Arginine biosynthesis bifunctional protein ArgJ alpha chain" evidence="13">
    <location>
        <begin position="1"/>
        <end position="188"/>
    </location>
</feature>
<evidence type="ECO:0000256" key="11">
    <source>
        <dbReference type="ARBA" id="ARBA00049439"/>
    </source>
</evidence>
<accession>A0A372MKC6</accession>
<dbReference type="InterPro" id="IPR002813">
    <property type="entry name" value="Arg_biosynth_ArgJ"/>
</dbReference>
<organism evidence="14 15">
    <name type="scientific">Sphaerochaeta halotolerans</name>
    <dbReference type="NCBI Taxonomy" id="2293840"/>
    <lineage>
        <taxon>Bacteria</taxon>
        <taxon>Pseudomonadati</taxon>
        <taxon>Spirochaetota</taxon>
        <taxon>Spirochaetia</taxon>
        <taxon>Spirochaetales</taxon>
        <taxon>Sphaerochaetaceae</taxon>
        <taxon>Sphaerochaeta</taxon>
    </lineage>
</organism>
<keyword evidence="5 13" id="KW-0028">Amino-acid biosynthesis</keyword>
<feature type="site" description="Involved in the stabilization of negative charge on the oxyanion by the formation of the oxyanion hole" evidence="13">
    <location>
        <position position="113"/>
    </location>
</feature>
<evidence type="ECO:0000256" key="13">
    <source>
        <dbReference type="HAMAP-Rule" id="MF_01106"/>
    </source>
</evidence>
<feature type="binding site" evidence="13">
    <location>
        <position position="401"/>
    </location>
    <ligand>
        <name>substrate</name>
    </ligand>
</feature>
<evidence type="ECO:0000256" key="6">
    <source>
        <dbReference type="ARBA" id="ARBA00022679"/>
    </source>
</evidence>
<keyword evidence="7 13" id="KW-0068">Autocatalytic cleavage</keyword>
<feature type="binding site" evidence="13">
    <location>
        <position position="152"/>
    </location>
    <ligand>
        <name>substrate</name>
    </ligand>
</feature>
<proteinExistence type="inferred from homology"/>
<dbReference type="FunFam" id="3.60.70.12:FF:000001">
    <property type="entry name" value="Arginine biosynthesis bifunctional protein ArgJ, chloroplastic"/>
    <property type="match status" value="1"/>
</dbReference>
<dbReference type="Gene3D" id="3.30.2330.10">
    <property type="entry name" value="arginine biosynthesis bifunctional protein suprefamily"/>
    <property type="match status" value="1"/>
</dbReference>
<keyword evidence="4 13" id="KW-0055">Arginine biosynthesis</keyword>
<reference evidence="14 15" key="2">
    <citation type="submission" date="2018-09" db="EMBL/GenBank/DDBJ databases">
        <title>Genome of Sphaerochaeta halotolerans strain 4-11.</title>
        <authorList>
            <person name="Nazina T.N."/>
            <person name="Sokolova D.S."/>
        </authorList>
    </citation>
    <scope>NUCLEOTIDE SEQUENCE [LARGE SCALE GENOMIC DNA]</scope>
    <source>
        <strain evidence="14 15">4-11</strain>
    </source>
</reference>
<gene>
    <name evidence="13 14" type="primary">argJ</name>
    <name evidence="14" type="ORF">DYP60_01080</name>
</gene>
<dbReference type="GO" id="GO:0006526">
    <property type="term" value="P:L-arginine biosynthetic process"/>
    <property type="evidence" value="ECO:0007669"/>
    <property type="project" value="UniProtKB-UniRule"/>
</dbReference>
<dbReference type="HAMAP" id="MF_01106">
    <property type="entry name" value="ArgJ"/>
    <property type="match status" value="1"/>
</dbReference>
<dbReference type="Proteomes" id="UP000264002">
    <property type="component" value="Unassembled WGS sequence"/>
</dbReference>
<keyword evidence="6 13" id="KW-0808">Transferase</keyword>
<evidence type="ECO:0000256" key="5">
    <source>
        <dbReference type="ARBA" id="ARBA00022605"/>
    </source>
</evidence>
<evidence type="ECO:0000313" key="14">
    <source>
        <dbReference type="EMBL" id="RFU96194.1"/>
    </source>
</evidence>
<keyword evidence="13" id="KW-0963">Cytoplasm</keyword>
<dbReference type="EC" id="2.3.1.1" evidence="13"/>
<dbReference type="NCBIfam" id="TIGR00120">
    <property type="entry name" value="ArgJ"/>
    <property type="match status" value="1"/>
</dbReference>
<feature type="site" description="Involved in the stabilization of negative charge on the oxyanion by the formation of the oxyanion hole" evidence="13">
    <location>
        <position position="114"/>
    </location>
</feature>
<evidence type="ECO:0000256" key="12">
    <source>
        <dbReference type="ARBA" id="ARBA00054976"/>
    </source>
</evidence>
<comment type="pathway">
    <text evidence="13">Amino-acid biosynthesis; L-arginine biosynthesis; N(2)-acetyl-L-ornithine from L-glutamate: step 1/4.</text>
</comment>
<evidence type="ECO:0000256" key="8">
    <source>
        <dbReference type="ARBA" id="ARBA00023268"/>
    </source>
</evidence>
<evidence type="ECO:0000256" key="10">
    <source>
        <dbReference type="ARBA" id="ARBA00048372"/>
    </source>
</evidence>
<dbReference type="GO" id="GO:0006592">
    <property type="term" value="P:ornithine biosynthetic process"/>
    <property type="evidence" value="ECO:0007669"/>
    <property type="project" value="TreeGrafter"/>
</dbReference>
<evidence type="ECO:0000256" key="2">
    <source>
        <dbReference type="ARBA" id="ARBA00006774"/>
    </source>
</evidence>
<keyword evidence="9 13" id="KW-0012">Acyltransferase</keyword>
<sequence length="406" mass="42516">MQIIDGGVTAALGFSANGVACGVKKRKKDLALVHSEVPCSFAGSFTTNLVKAAPVLWDQKLVSSSPQARAIVINSGNANACTASQGERDAEAMAVHTAKTLGLLPEEVLVCSTGIIGLPLPMDKIVTGIDACAKVLASSREGAREAAKAILTTDTFTKEIAVSLEIDGKQVTIGGMAKGSGMIHPNMATMLSFITTDATIDKAVLQALLGSSIRDTYNMISVDGDTSTNDTVLVLANGKSGCNALSPSHSQWEAFTQAFLYVHKELAKAIVRDGEGAGKFLEVTVKGAKDKQSAQTLARSIISSNLVKTAFFGSDANWGRILCAMGYSGACFDPNGVDLFFSSSKGTIQVVAGGSPLDFDEHMAKGILLERDVQTLAILGDGEGEGTAWGCDLSYEYVRINGDYRS</sequence>
<dbReference type="EMBL" id="QUWK01000001">
    <property type="protein sequence ID" value="RFU96194.1"/>
    <property type="molecule type" value="Genomic_DNA"/>
</dbReference>
<dbReference type="SUPFAM" id="SSF56266">
    <property type="entry name" value="DmpA/ArgJ-like"/>
    <property type="match status" value="1"/>
</dbReference>
<feature type="binding site" evidence="13">
    <location>
        <position position="406"/>
    </location>
    <ligand>
        <name>substrate</name>
    </ligand>
</feature>
<dbReference type="AlphaFoldDB" id="A0A372MKC6"/>
<comment type="catalytic activity">
    <reaction evidence="11 13">
        <text>N(2)-acetyl-L-ornithine + L-glutamate = N-acetyl-L-glutamate + L-ornithine</text>
        <dbReference type="Rhea" id="RHEA:15349"/>
        <dbReference type="ChEBI" id="CHEBI:29985"/>
        <dbReference type="ChEBI" id="CHEBI:44337"/>
        <dbReference type="ChEBI" id="CHEBI:46911"/>
        <dbReference type="ChEBI" id="CHEBI:57805"/>
        <dbReference type="EC" id="2.3.1.35"/>
    </reaction>
</comment>
<dbReference type="InterPro" id="IPR016117">
    <property type="entry name" value="ArgJ-like_dom_sf"/>
</dbReference>
<feature type="binding site" evidence="13">
    <location>
        <position position="275"/>
    </location>
    <ligand>
        <name>substrate</name>
    </ligand>
</feature>
<feature type="binding site" evidence="13">
    <location>
        <position position="178"/>
    </location>
    <ligand>
        <name>substrate</name>
    </ligand>
</feature>
<comment type="subunit">
    <text evidence="3 13">Heterotetramer of two alpha and two beta chains.</text>
</comment>
<dbReference type="GO" id="GO:0004042">
    <property type="term" value="F:L-glutamate N-acetyltransferase activity"/>
    <property type="evidence" value="ECO:0007669"/>
    <property type="project" value="UniProtKB-UniRule"/>
</dbReference>
<dbReference type="NCBIfam" id="NF003802">
    <property type="entry name" value="PRK05388.1"/>
    <property type="match status" value="1"/>
</dbReference>
<keyword evidence="8 13" id="KW-0511">Multifunctional enzyme</keyword>
<dbReference type="Pfam" id="PF01960">
    <property type="entry name" value="ArgJ"/>
    <property type="match status" value="1"/>
</dbReference>
<dbReference type="Gene3D" id="3.10.20.340">
    <property type="entry name" value="ArgJ beta chain, C-terminal domain"/>
    <property type="match status" value="1"/>
</dbReference>
<dbReference type="PANTHER" id="PTHR23100">
    <property type="entry name" value="ARGININE BIOSYNTHESIS BIFUNCTIONAL PROTEIN ARGJ"/>
    <property type="match status" value="1"/>
</dbReference>
<feature type="site" description="Cleavage; by autolysis" evidence="13">
    <location>
        <begin position="188"/>
        <end position="189"/>
    </location>
</feature>
<evidence type="ECO:0000256" key="3">
    <source>
        <dbReference type="ARBA" id="ARBA00011475"/>
    </source>
</evidence>
<dbReference type="FunFam" id="3.30.2330.10:FF:000001">
    <property type="entry name" value="Arginine biosynthesis bifunctional protein ArgJ, mitochondrial"/>
    <property type="match status" value="1"/>
</dbReference>
<evidence type="ECO:0000256" key="9">
    <source>
        <dbReference type="ARBA" id="ARBA00023315"/>
    </source>
</evidence>
<dbReference type="EC" id="2.3.1.35" evidence="13"/>
<comment type="subcellular location">
    <subcellularLocation>
        <location evidence="1 13">Cytoplasm</location>
    </subcellularLocation>
</comment>
<comment type="similarity">
    <text evidence="2 13">Belongs to the ArgJ family.</text>
</comment>
<dbReference type="RefSeq" id="WP_117329014.1">
    <property type="nucleotide sequence ID" value="NZ_QUWK01000001.1"/>
</dbReference>
<dbReference type="FunFam" id="3.10.20.340:FF:000001">
    <property type="entry name" value="Arginine biosynthesis bifunctional protein ArgJ, chloroplastic"/>
    <property type="match status" value="1"/>
</dbReference>
<comment type="catalytic activity">
    <reaction evidence="10 13">
        <text>L-glutamate + acetyl-CoA = N-acetyl-L-glutamate + CoA + H(+)</text>
        <dbReference type="Rhea" id="RHEA:24292"/>
        <dbReference type="ChEBI" id="CHEBI:15378"/>
        <dbReference type="ChEBI" id="CHEBI:29985"/>
        <dbReference type="ChEBI" id="CHEBI:44337"/>
        <dbReference type="ChEBI" id="CHEBI:57287"/>
        <dbReference type="ChEBI" id="CHEBI:57288"/>
        <dbReference type="EC" id="2.3.1.1"/>
    </reaction>
</comment>
<dbReference type="PANTHER" id="PTHR23100:SF0">
    <property type="entry name" value="ARGININE BIOSYNTHESIS BIFUNCTIONAL PROTEIN ARGJ, MITOCHONDRIAL"/>
    <property type="match status" value="1"/>
</dbReference>
<dbReference type="UniPathway" id="UPA00068">
    <property type="reaction ID" value="UER00106"/>
</dbReference>
<protein>
    <recommendedName>
        <fullName evidence="13">Arginine biosynthesis bifunctional protein ArgJ</fullName>
    </recommendedName>
    <domain>
        <recommendedName>
            <fullName evidence="13">Glutamate N-acetyltransferase</fullName>
            <ecNumber evidence="13">2.3.1.35</ecNumber>
        </recommendedName>
        <alternativeName>
            <fullName evidence="13">Ornithine acetyltransferase</fullName>
            <shortName evidence="13">OATase</shortName>
        </alternativeName>
        <alternativeName>
            <fullName evidence="13">Ornithine transacetylase</fullName>
        </alternativeName>
    </domain>
    <domain>
        <recommendedName>
            <fullName evidence="13">Amino-acid acetyltransferase</fullName>
            <ecNumber evidence="13">2.3.1.1</ecNumber>
        </recommendedName>
        <alternativeName>
            <fullName evidence="13">N-acetylglutamate synthase</fullName>
            <shortName evidence="13">AGSase</shortName>
        </alternativeName>
    </domain>
    <component>
        <recommendedName>
            <fullName evidence="13">Arginine biosynthesis bifunctional protein ArgJ alpha chain</fullName>
        </recommendedName>
    </component>
    <component>
        <recommendedName>
            <fullName evidence="13">Arginine biosynthesis bifunctional protein ArgJ beta chain</fullName>
        </recommendedName>
    </component>
</protein>
<dbReference type="CDD" id="cd02152">
    <property type="entry name" value="OAT"/>
    <property type="match status" value="1"/>
</dbReference>
<reference evidence="15" key="1">
    <citation type="submission" date="2018-08" db="EMBL/GenBank/DDBJ databases">
        <authorList>
            <person name="Grouzdev D.S."/>
            <person name="Krutkina M.S."/>
        </authorList>
    </citation>
    <scope>NUCLEOTIDE SEQUENCE [LARGE SCALE GENOMIC DNA]</scope>
    <source>
        <strain evidence="15">4-11</strain>
    </source>
</reference>
<evidence type="ECO:0000256" key="4">
    <source>
        <dbReference type="ARBA" id="ARBA00022571"/>
    </source>
</evidence>
<keyword evidence="15" id="KW-1185">Reference proteome</keyword>
<evidence type="ECO:0000313" key="15">
    <source>
        <dbReference type="Proteomes" id="UP000264002"/>
    </source>
</evidence>
<feature type="chain" id="PRO_5023512702" description="Arginine biosynthesis bifunctional protein ArgJ beta chain" evidence="13">
    <location>
        <begin position="189"/>
        <end position="406"/>
    </location>
</feature>
<dbReference type="Gene3D" id="3.60.70.12">
    <property type="entry name" value="L-amino peptidase D-ALA esterase/amidase"/>
    <property type="match status" value="1"/>
</dbReference>
<evidence type="ECO:0000256" key="7">
    <source>
        <dbReference type="ARBA" id="ARBA00022813"/>
    </source>
</evidence>
<feature type="binding site" evidence="13">
    <location>
        <position position="189"/>
    </location>
    <ligand>
        <name>substrate</name>
    </ligand>
</feature>
<dbReference type="GO" id="GO:0004358">
    <property type="term" value="F:L-glutamate N-acetyltransferase activity, acting on acetyl-L-ornithine as donor"/>
    <property type="evidence" value="ECO:0007669"/>
    <property type="project" value="UniProtKB-UniRule"/>
</dbReference>
<name>A0A372MKC6_9SPIR</name>
<dbReference type="GO" id="GO:0005737">
    <property type="term" value="C:cytoplasm"/>
    <property type="evidence" value="ECO:0007669"/>
    <property type="project" value="UniProtKB-SubCell"/>
</dbReference>
<feature type="active site" description="Nucleophile" evidence="13">
    <location>
        <position position="189"/>
    </location>
</feature>
<evidence type="ECO:0000256" key="1">
    <source>
        <dbReference type="ARBA" id="ARBA00004496"/>
    </source>
</evidence>
<dbReference type="InterPro" id="IPR042195">
    <property type="entry name" value="ArgJ_beta_C"/>
</dbReference>
<comment type="caution">
    <text evidence="14">The sequence shown here is derived from an EMBL/GenBank/DDBJ whole genome shotgun (WGS) entry which is preliminary data.</text>
</comment>